<dbReference type="AlphaFoldDB" id="A0A3B1BX64"/>
<dbReference type="InterPro" id="IPR001610">
    <property type="entry name" value="PAC"/>
</dbReference>
<feature type="transmembrane region" description="Helical" evidence="8">
    <location>
        <begin position="17"/>
        <end position="38"/>
    </location>
</feature>
<dbReference type="PROSITE" id="PS50109">
    <property type="entry name" value="HIS_KIN"/>
    <property type="match status" value="1"/>
</dbReference>
<protein>
    <recommendedName>
        <fullName evidence="2">histidine kinase</fullName>
        <ecNumber evidence="2">2.7.13.3</ecNumber>
    </recommendedName>
</protein>
<dbReference type="InterPro" id="IPR029016">
    <property type="entry name" value="GAF-like_dom_sf"/>
</dbReference>
<name>A0A3B1BX64_9ZZZZ</name>
<dbReference type="Pfam" id="PF00989">
    <property type="entry name" value="PAS"/>
    <property type="match status" value="1"/>
</dbReference>
<sequence>MTDTHRKEKMLGKFNRYIFGLVVAWTVIIASLLAMDFFRLRTHYIDLAKNEAIVHFNWITTFRSWVSSHGGVYVPIDERTPPNKYLITAERDIVGPFKRPYTLVNPAYMTRQVFEMYGGALRIKGHLTSLTLLRPENAPDKWEKNALIEFDKGRKEKIELTEISDEPYLRMMRPLIAEQSCLRCHGHQGYKVGDVRGGISISVPLAPYIARQRAEAINHGLFFGLIMFLGLGGIGMVSVRLRSQVVEQAKIEDDLEISEQKMSAILKTVGEGVVVVDEHSTIQYINQAAQNIFGYTQGELIGSHFTVLVPEKYRTAHISNIENYLSGKPSNLFGIRREFDALRKSGEVFPVDVIVEKTSISEDHQLFTAAIRDITLYKRNQQSIIKKSELIQLLQDIAVASNEAPTIDEAMLTCLEKVCAHTGWEIGHVYYPDSDGTLQPTTLWRETSDKMVETFHEVTMRTILKSGVGLPGRAHRSGRAVWITDLAKETNFPRAKVAEEVGVKAAFAFPVLEEKKVTAVLEFFTVKAEEPDESLLDAVEILATQLGRVTERKRAEEEHSRLAAAIEHAADTVMITDAHGTIQYVNPAFERIYGFSRSEAIGQNPRMLKSDRYGPEFYDEMWKTIRNGISWKGKFINKKKDGTLCEDETTITPVIGVKGKILGYVAVKRDVTKEAYFVSAKEFFASVTAHELRTPMTTLGIVKAYLDSIETLVKDKDNYNRARESMDISYMHLERILTLTSMLSDLNKPLVKKHFGPGFFNMVITSLVDSTRSLISDEKRTIDLNLTLSPEFTNSSFNGNQEMLSMAVDEALSNAIKFTRDGGAVDVKGYIEEGDFVVEIKNEGQGIPKNMLDKVTEPFFSLEDPMKHSSGRHKYMGGGIGLGLTITRLIVERHSGKLEIRSEGEKKGVTALIKIPVDSSEPPPDSF</sequence>
<dbReference type="InterPro" id="IPR004358">
    <property type="entry name" value="Sig_transdc_His_kin-like_C"/>
</dbReference>
<keyword evidence="8" id="KW-1133">Transmembrane helix</keyword>
<feature type="domain" description="PAS" evidence="10">
    <location>
        <begin position="558"/>
        <end position="632"/>
    </location>
</feature>
<dbReference type="Pfam" id="PF11845">
    <property type="entry name" value="Tll0287-like"/>
    <property type="match status" value="1"/>
</dbReference>
<evidence type="ECO:0000259" key="10">
    <source>
        <dbReference type="PROSITE" id="PS50112"/>
    </source>
</evidence>
<dbReference type="GO" id="GO:0005886">
    <property type="term" value="C:plasma membrane"/>
    <property type="evidence" value="ECO:0007669"/>
    <property type="project" value="TreeGrafter"/>
</dbReference>
<dbReference type="CDD" id="cd00075">
    <property type="entry name" value="HATPase"/>
    <property type="match status" value="1"/>
</dbReference>
<dbReference type="SMART" id="SM00065">
    <property type="entry name" value="GAF"/>
    <property type="match status" value="1"/>
</dbReference>
<dbReference type="Gene3D" id="3.30.565.10">
    <property type="entry name" value="Histidine kinase-like ATPase, C-terminal domain"/>
    <property type="match status" value="1"/>
</dbReference>
<comment type="catalytic activity">
    <reaction evidence="1">
        <text>ATP + protein L-histidine = ADP + protein N-phospho-L-histidine.</text>
        <dbReference type="EC" id="2.7.13.3"/>
    </reaction>
</comment>
<evidence type="ECO:0000256" key="7">
    <source>
        <dbReference type="ARBA" id="ARBA00023136"/>
    </source>
</evidence>
<dbReference type="InterPro" id="IPR035965">
    <property type="entry name" value="PAS-like_dom_sf"/>
</dbReference>
<keyword evidence="5" id="KW-0418">Kinase</keyword>
<dbReference type="Pfam" id="PF13185">
    <property type="entry name" value="GAF_2"/>
    <property type="match status" value="1"/>
</dbReference>
<dbReference type="EC" id="2.7.13.3" evidence="2"/>
<dbReference type="GO" id="GO:0004721">
    <property type="term" value="F:phosphoprotein phosphatase activity"/>
    <property type="evidence" value="ECO:0007669"/>
    <property type="project" value="TreeGrafter"/>
</dbReference>
<feature type="domain" description="Histidine kinase" evidence="9">
    <location>
        <begin position="687"/>
        <end position="919"/>
    </location>
</feature>
<keyword evidence="6" id="KW-0902">Two-component regulatory system</keyword>
<evidence type="ECO:0000256" key="2">
    <source>
        <dbReference type="ARBA" id="ARBA00012438"/>
    </source>
</evidence>
<keyword evidence="8" id="KW-0812">Transmembrane</keyword>
<dbReference type="SUPFAM" id="SSF47384">
    <property type="entry name" value="Homodimeric domain of signal transducing histidine kinase"/>
    <property type="match status" value="1"/>
</dbReference>
<dbReference type="InterPro" id="IPR013767">
    <property type="entry name" value="PAS_fold"/>
</dbReference>
<evidence type="ECO:0000256" key="3">
    <source>
        <dbReference type="ARBA" id="ARBA00022553"/>
    </source>
</evidence>
<dbReference type="Gene3D" id="3.30.450.20">
    <property type="entry name" value="PAS domain"/>
    <property type="match status" value="2"/>
</dbReference>
<dbReference type="InterPro" id="IPR005467">
    <property type="entry name" value="His_kinase_dom"/>
</dbReference>
<feature type="domain" description="PAS" evidence="10">
    <location>
        <begin position="258"/>
        <end position="328"/>
    </location>
</feature>
<dbReference type="PRINTS" id="PR00344">
    <property type="entry name" value="BCTRLSENSOR"/>
</dbReference>
<dbReference type="NCBIfam" id="TIGR00229">
    <property type="entry name" value="sensory_box"/>
    <property type="match status" value="2"/>
</dbReference>
<dbReference type="InterPro" id="IPR003018">
    <property type="entry name" value="GAF"/>
</dbReference>
<evidence type="ECO:0000259" key="9">
    <source>
        <dbReference type="PROSITE" id="PS50109"/>
    </source>
</evidence>
<evidence type="ECO:0000256" key="1">
    <source>
        <dbReference type="ARBA" id="ARBA00000085"/>
    </source>
</evidence>
<dbReference type="EMBL" id="UOGE01000009">
    <property type="protein sequence ID" value="VAX16404.1"/>
    <property type="molecule type" value="Genomic_DNA"/>
</dbReference>
<dbReference type="InterPro" id="IPR000014">
    <property type="entry name" value="PAS"/>
</dbReference>
<evidence type="ECO:0000313" key="11">
    <source>
        <dbReference type="EMBL" id="VAX16404.1"/>
    </source>
</evidence>
<reference evidence="11" key="1">
    <citation type="submission" date="2018-06" db="EMBL/GenBank/DDBJ databases">
        <authorList>
            <person name="Zhirakovskaya E."/>
        </authorList>
    </citation>
    <scope>NUCLEOTIDE SEQUENCE</scope>
</reference>
<evidence type="ECO:0000256" key="5">
    <source>
        <dbReference type="ARBA" id="ARBA00022777"/>
    </source>
</evidence>
<gene>
    <name evidence="11" type="ORF">MNBD_NITROSPINAE02-40</name>
</gene>
<evidence type="ECO:0000256" key="8">
    <source>
        <dbReference type="SAM" id="Phobius"/>
    </source>
</evidence>
<dbReference type="InterPro" id="IPR021796">
    <property type="entry name" value="Tll0287-like_dom"/>
</dbReference>
<dbReference type="PROSITE" id="PS50112">
    <property type="entry name" value="PAS"/>
    <property type="match status" value="2"/>
</dbReference>
<dbReference type="Pfam" id="PF02518">
    <property type="entry name" value="HATPase_c"/>
    <property type="match status" value="1"/>
</dbReference>
<dbReference type="Pfam" id="PF13426">
    <property type="entry name" value="PAS_9"/>
    <property type="match status" value="1"/>
</dbReference>
<dbReference type="InterPro" id="IPR036097">
    <property type="entry name" value="HisK_dim/P_sf"/>
</dbReference>
<dbReference type="InterPro" id="IPR003661">
    <property type="entry name" value="HisK_dim/P_dom"/>
</dbReference>
<dbReference type="Gene3D" id="3.30.450.40">
    <property type="match status" value="1"/>
</dbReference>
<evidence type="ECO:0000256" key="6">
    <source>
        <dbReference type="ARBA" id="ARBA00023012"/>
    </source>
</evidence>
<dbReference type="SUPFAM" id="SSF55874">
    <property type="entry name" value="ATPase domain of HSP90 chaperone/DNA topoisomerase II/histidine kinase"/>
    <property type="match status" value="1"/>
</dbReference>
<dbReference type="InterPro" id="IPR003594">
    <property type="entry name" value="HATPase_dom"/>
</dbReference>
<dbReference type="SUPFAM" id="SSF55781">
    <property type="entry name" value="GAF domain-like"/>
    <property type="match status" value="1"/>
</dbReference>
<dbReference type="InterPro" id="IPR036890">
    <property type="entry name" value="HATPase_C_sf"/>
</dbReference>
<keyword evidence="3" id="KW-0597">Phosphoprotein</keyword>
<dbReference type="Gene3D" id="1.10.287.130">
    <property type="match status" value="1"/>
</dbReference>
<dbReference type="Gene3D" id="3.30.450.290">
    <property type="match status" value="1"/>
</dbReference>
<keyword evidence="7 8" id="KW-0472">Membrane</keyword>
<dbReference type="CDD" id="cd00130">
    <property type="entry name" value="PAS"/>
    <property type="match status" value="2"/>
</dbReference>
<dbReference type="SUPFAM" id="SSF55785">
    <property type="entry name" value="PYP-like sensor domain (PAS domain)"/>
    <property type="match status" value="2"/>
</dbReference>
<dbReference type="GO" id="GO:0000155">
    <property type="term" value="F:phosphorelay sensor kinase activity"/>
    <property type="evidence" value="ECO:0007669"/>
    <property type="project" value="InterPro"/>
</dbReference>
<dbReference type="SMART" id="SM00091">
    <property type="entry name" value="PAS"/>
    <property type="match status" value="2"/>
</dbReference>
<dbReference type="InterPro" id="IPR050351">
    <property type="entry name" value="BphY/WalK/GraS-like"/>
</dbReference>
<dbReference type="SMART" id="SM00086">
    <property type="entry name" value="PAC"/>
    <property type="match status" value="2"/>
</dbReference>
<dbReference type="PANTHER" id="PTHR45453:SF1">
    <property type="entry name" value="PHOSPHATE REGULON SENSOR PROTEIN PHOR"/>
    <property type="match status" value="1"/>
</dbReference>
<dbReference type="GO" id="GO:0016036">
    <property type="term" value="P:cellular response to phosphate starvation"/>
    <property type="evidence" value="ECO:0007669"/>
    <property type="project" value="TreeGrafter"/>
</dbReference>
<organism evidence="11">
    <name type="scientific">hydrothermal vent metagenome</name>
    <dbReference type="NCBI Taxonomy" id="652676"/>
    <lineage>
        <taxon>unclassified sequences</taxon>
        <taxon>metagenomes</taxon>
        <taxon>ecological metagenomes</taxon>
    </lineage>
</organism>
<feature type="transmembrane region" description="Helical" evidence="8">
    <location>
        <begin position="221"/>
        <end position="241"/>
    </location>
</feature>
<dbReference type="SMART" id="SM00387">
    <property type="entry name" value="HATPase_c"/>
    <property type="match status" value="1"/>
</dbReference>
<accession>A0A3B1BX64</accession>
<proteinExistence type="predicted"/>
<evidence type="ECO:0000256" key="4">
    <source>
        <dbReference type="ARBA" id="ARBA00022679"/>
    </source>
</evidence>
<dbReference type="CDD" id="cd00082">
    <property type="entry name" value="HisKA"/>
    <property type="match status" value="1"/>
</dbReference>
<dbReference type="PANTHER" id="PTHR45453">
    <property type="entry name" value="PHOSPHATE REGULON SENSOR PROTEIN PHOR"/>
    <property type="match status" value="1"/>
</dbReference>
<dbReference type="GO" id="GO:0006355">
    <property type="term" value="P:regulation of DNA-templated transcription"/>
    <property type="evidence" value="ECO:0007669"/>
    <property type="project" value="InterPro"/>
</dbReference>
<keyword evidence="4" id="KW-0808">Transferase</keyword>